<dbReference type="PANTHER" id="PTHR33450:SF12">
    <property type="entry name" value="COTTON FIBER PROTEIN"/>
    <property type="match status" value="1"/>
</dbReference>
<reference evidence="1 2" key="1">
    <citation type="journal article" date="2020" name="Nat. Commun.">
        <title>Genome of Tripterygium wilfordii and identification of cytochrome P450 involved in triptolide biosynthesis.</title>
        <authorList>
            <person name="Tu L."/>
            <person name="Su P."/>
            <person name="Zhang Z."/>
            <person name="Gao L."/>
            <person name="Wang J."/>
            <person name="Hu T."/>
            <person name="Zhou J."/>
            <person name="Zhang Y."/>
            <person name="Zhao Y."/>
            <person name="Liu Y."/>
            <person name="Song Y."/>
            <person name="Tong Y."/>
            <person name="Lu Y."/>
            <person name="Yang J."/>
            <person name="Xu C."/>
            <person name="Jia M."/>
            <person name="Peters R.J."/>
            <person name="Huang L."/>
            <person name="Gao W."/>
        </authorList>
    </citation>
    <scope>NUCLEOTIDE SEQUENCE [LARGE SCALE GENOMIC DNA]</scope>
    <source>
        <strain evidence="2">cv. XIE 37</strain>
        <tissue evidence="1">Leaf</tissue>
    </source>
</reference>
<dbReference type="EMBL" id="JAAARO010000012">
    <property type="protein sequence ID" value="KAF5739606.1"/>
    <property type="molecule type" value="Genomic_DNA"/>
</dbReference>
<comment type="caution">
    <text evidence="1">The sequence shown here is derived from an EMBL/GenBank/DDBJ whole genome shotgun (WGS) entry which is preliminary data.</text>
</comment>
<dbReference type="InterPro" id="IPR008480">
    <property type="entry name" value="DUF761_pln"/>
</dbReference>
<dbReference type="Pfam" id="PF05553">
    <property type="entry name" value="DUF761"/>
    <property type="match status" value="1"/>
</dbReference>
<gene>
    <name evidence="1" type="ORF">HS088_TW12G00815</name>
</gene>
<evidence type="ECO:0000313" key="1">
    <source>
        <dbReference type="EMBL" id="KAF5739606.1"/>
    </source>
</evidence>
<name>A0A7J7D0L3_TRIWF</name>
<accession>A0A7J7D0L3</accession>
<evidence type="ECO:0000313" key="2">
    <source>
        <dbReference type="Proteomes" id="UP000593562"/>
    </source>
</evidence>
<dbReference type="AlphaFoldDB" id="A0A7J7D0L3"/>
<keyword evidence="2" id="KW-1185">Reference proteome</keyword>
<proteinExistence type="predicted"/>
<protein>
    <submittedName>
        <fullName evidence="1">Uncharacterized protein</fullName>
    </submittedName>
</protein>
<organism evidence="1 2">
    <name type="scientific">Tripterygium wilfordii</name>
    <name type="common">Thunder God vine</name>
    <dbReference type="NCBI Taxonomy" id="458696"/>
    <lineage>
        <taxon>Eukaryota</taxon>
        <taxon>Viridiplantae</taxon>
        <taxon>Streptophyta</taxon>
        <taxon>Embryophyta</taxon>
        <taxon>Tracheophyta</taxon>
        <taxon>Spermatophyta</taxon>
        <taxon>Magnoliopsida</taxon>
        <taxon>eudicotyledons</taxon>
        <taxon>Gunneridae</taxon>
        <taxon>Pentapetalae</taxon>
        <taxon>rosids</taxon>
        <taxon>fabids</taxon>
        <taxon>Celastrales</taxon>
        <taxon>Celastraceae</taxon>
        <taxon>Tripterygium</taxon>
    </lineage>
</organism>
<dbReference type="OrthoDB" id="684076at2759"/>
<dbReference type="InParanoid" id="A0A7J7D0L3"/>
<dbReference type="Proteomes" id="UP000593562">
    <property type="component" value="Unassembled WGS sequence"/>
</dbReference>
<sequence>MKNRGASAFLKQIISALKTKTRAIKARLIIFSLLSNRKFLITSISHKLQSVTGHHHHHHHLHLHEKEDEAKATVLDNHNAMAHDFLPDPTHTHFIYNEADEVEDEINEAIKDDNYPDLMHSSEDIMNFEDHGGSVIDMVKNSKDHEGQEFRLEDEIDRVADLFIERFHHQMWMQKQLSFKRQITFYSTRARMFLQYNLMISIS</sequence>
<dbReference type="PANTHER" id="PTHR33450">
    <property type="entry name" value="EMB|CAB67623.1-RELATED"/>
    <property type="match status" value="1"/>
</dbReference>